<evidence type="ECO:0000256" key="1">
    <source>
        <dbReference type="ARBA" id="ARBA00023125"/>
    </source>
</evidence>
<evidence type="ECO:0000256" key="3">
    <source>
        <dbReference type="SAM" id="MobiDB-lite"/>
    </source>
</evidence>
<dbReference type="Pfam" id="PF07508">
    <property type="entry name" value="Recombinase"/>
    <property type="match status" value="1"/>
</dbReference>
<protein>
    <submittedName>
        <fullName evidence="5">Integrase</fullName>
    </submittedName>
</protein>
<dbReference type="InterPro" id="IPR006119">
    <property type="entry name" value="Resolv_N"/>
</dbReference>
<dbReference type="InterPro" id="IPR038109">
    <property type="entry name" value="DNA_bind_recomb_sf"/>
</dbReference>
<dbReference type="EMBL" id="KP017310">
    <property type="protein sequence ID" value="AJA41910.1"/>
    <property type="molecule type" value="Genomic_DNA"/>
</dbReference>
<evidence type="ECO:0000259" key="4">
    <source>
        <dbReference type="PROSITE" id="PS51737"/>
    </source>
</evidence>
<evidence type="ECO:0000313" key="5">
    <source>
        <dbReference type="EMBL" id="AJA41910.1"/>
    </source>
</evidence>
<accession>A0A0A7RTG2</accession>
<feature type="domain" description="Recombinase" evidence="4">
    <location>
        <begin position="173"/>
        <end position="311"/>
    </location>
</feature>
<dbReference type="Pfam" id="PF00239">
    <property type="entry name" value="Resolvase"/>
    <property type="match status" value="1"/>
</dbReference>
<sequence length="522" mass="58483">MAQPLRALVGARVSVVQGPQKVSHIAQQETGAKWVAEQGHTVVGSFKDLDVSATVSPFERPDLGPWLSPELEGEWDILVFSKIDRMFRSTRDCVKFAEWAEAHGKILVFAEDNMTLNYRDKDRSGSLESMMSELFIYIGSFFAQLELNRFKSRARDSHRVLRGMDRWASGVPPLGFRIVDHPSGKGKGLDTDPEGKAILEDMAAKLLDGWSFIRIAQDLNQRKVLTNMDKAKIAKGKPPHPNPWTVNTVIESLTSPRTQGIKMTKHGTRGGSKIGTTVLDAEGNPIRLAPPTFDPATWKQIQEAAARRQGNRRSKTYTANPMLGVGYCGACGASLAQQFTHRKLADGTEVTYRTYRCGRTPLNCNGISMRGDEADGLLEQLFLEQYGSQPVTEKVFVPGEDHSEELEQVRATIDRLRRESDAGLIATAEDERIYFERMKSLIDRRTRLEAQPRRASGWVTQETDKTNADEWAKASTPDERRRLLMKQGIRFELVRGKPDPEVRLFTPGEIPEGEPLPEPSPR</sequence>
<gene>
    <name evidence="5" type="ORF">PBI_PHOXY_36</name>
</gene>
<dbReference type="SMART" id="SM00857">
    <property type="entry name" value="Resolvase"/>
    <property type="match status" value="1"/>
</dbReference>
<dbReference type="PROSITE" id="PS51737">
    <property type="entry name" value="RECOMBINASE_DNA_BIND"/>
    <property type="match status" value="1"/>
</dbReference>
<proteinExistence type="predicted"/>
<reference evidence="5 6" key="1">
    <citation type="submission" date="2014-10" db="EMBL/GenBank/DDBJ databases">
        <authorList>
            <person name="Batty M."/>
            <person name="Bermudez J."/>
            <person name="Bukant S.K."/>
            <person name="Carr K.E."/>
            <person name="Dasiuk E.A."/>
            <person name="Fudge K.A."/>
            <person name="Gries J."/>
            <person name="Guilford N.C."/>
            <person name="Hirsch A.L."/>
            <person name="Jensen-Cody C.W."/>
            <person name="Jones J.E."/>
            <person name="Jordan T.K."/>
            <person name="Kozlov A.V."/>
            <person name="Montoya N.R."/>
            <person name="Murphy A.M."/>
            <person name="Raygoza P.M."/>
            <person name="Shellooe L.T."/>
            <person name="Xun H."/>
            <person name="Poxleitner M.K."/>
            <person name="Anders K.R."/>
            <person name="Serrano M.G."/>
            <person name="Buck G."/>
            <person name="Lee V."/>
            <person name="Wang Y."/>
            <person name="Carvalho R."/>
            <person name="Voegtly L."/>
            <person name="Shi R."/>
            <person name="Duckworth R."/>
            <person name="Johnson A."/>
            <person name="Loviza R."/>
            <person name="Walstead R."/>
            <person name="Shah Z."/>
            <person name="Kiflezghi M."/>
            <person name="Wade K."/>
            <person name="Braun M.A."/>
            <person name="Delesalle V.A."/>
            <person name="Hughes L.E."/>
            <person name="Ware V.C."/>
            <person name="Bradley K.W."/>
            <person name="Barker L.P."/>
            <person name="Asai D.J."/>
            <person name="Bowman C.A."/>
            <person name="Russell D.A."/>
            <person name="Pope W.H."/>
            <person name="Jacobs-Sera D."/>
            <person name="Hendrix R.W."/>
            <person name="Hatfull G.F."/>
        </authorList>
    </citation>
    <scope>NUCLEOTIDE SEQUENCE [LARGE SCALE GENOMIC DNA]</scope>
</reference>
<dbReference type="CDD" id="cd00338">
    <property type="entry name" value="Ser_Recombinase"/>
    <property type="match status" value="1"/>
</dbReference>
<dbReference type="Gene3D" id="3.90.1750.20">
    <property type="entry name" value="Putative Large Serine Recombinase, Chain B, Domain 2"/>
    <property type="match status" value="1"/>
</dbReference>
<evidence type="ECO:0000256" key="2">
    <source>
        <dbReference type="ARBA" id="ARBA00023172"/>
    </source>
</evidence>
<name>A0A0A7RTG2_BPMB2</name>
<dbReference type="SUPFAM" id="SSF53041">
    <property type="entry name" value="Resolvase-like"/>
    <property type="match status" value="1"/>
</dbReference>
<dbReference type="PANTHER" id="PTHR30461:SF2">
    <property type="entry name" value="SERINE RECOMBINASE PINE-RELATED"/>
    <property type="match status" value="1"/>
</dbReference>
<dbReference type="InterPro" id="IPR036162">
    <property type="entry name" value="Resolvase-like_N_sf"/>
</dbReference>
<dbReference type="GO" id="GO:0000150">
    <property type="term" value="F:DNA strand exchange activity"/>
    <property type="evidence" value="ECO:0007669"/>
    <property type="project" value="InterPro"/>
</dbReference>
<dbReference type="InterPro" id="IPR011109">
    <property type="entry name" value="DNA_bind_recombinase_dom"/>
</dbReference>
<keyword evidence="1" id="KW-0238">DNA-binding</keyword>
<dbReference type="Proteomes" id="UP000031069">
    <property type="component" value="Segment"/>
</dbReference>
<evidence type="ECO:0000313" key="6">
    <source>
        <dbReference type="Proteomes" id="UP000031069"/>
    </source>
</evidence>
<feature type="region of interest" description="Disordered" evidence="3">
    <location>
        <begin position="500"/>
        <end position="522"/>
    </location>
</feature>
<dbReference type="PANTHER" id="PTHR30461">
    <property type="entry name" value="DNA-INVERTASE FROM LAMBDOID PROPHAGE"/>
    <property type="match status" value="1"/>
</dbReference>
<organism evidence="5 6">
    <name type="scientific">Mycobacterium phage Phoxy</name>
    <dbReference type="NCBI Taxonomy" id="1567451"/>
    <lineage>
        <taxon>Viruses</taxon>
        <taxon>Duplodnaviria</taxon>
        <taxon>Heunggongvirae</taxon>
        <taxon>Uroviricota</taxon>
        <taxon>Caudoviricetes</taxon>
        <taxon>Microwolfvirus</taxon>
        <taxon>Mycobacterium phage Bxz2</taxon>
    </lineage>
</organism>
<keyword evidence="2" id="KW-0233">DNA recombination</keyword>
<dbReference type="Gene3D" id="3.40.50.1390">
    <property type="entry name" value="Resolvase, N-terminal catalytic domain"/>
    <property type="match status" value="1"/>
</dbReference>
<dbReference type="InterPro" id="IPR050639">
    <property type="entry name" value="SSR_resolvase"/>
</dbReference>
<dbReference type="GO" id="GO:0003677">
    <property type="term" value="F:DNA binding"/>
    <property type="evidence" value="ECO:0007669"/>
    <property type="project" value="UniProtKB-KW"/>
</dbReference>